<evidence type="ECO:0000256" key="2">
    <source>
        <dbReference type="ARBA" id="ARBA00022692"/>
    </source>
</evidence>
<feature type="compositionally biased region" description="Polar residues" evidence="5">
    <location>
        <begin position="15"/>
        <end position="25"/>
    </location>
</feature>
<feature type="region of interest" description="Disordered" evidence="5">
    <location>
        <begin position="1"/>
        <end position="25"/>
    </location>
</feature>
<keyword evidence="3 6" id="KW-1133">Transmembrane helix</keyword>
<evidence type="ECO:0000256" key="4">
    <source>
        <dbReference type="ARBA" id="ARBA00023136"/>
    </source>
</evidence>
<proteinExistence type="predicted"/>
<dbReference type="OrthoDB" id="10061042at2759"/>
<evidence type="ECO:0000313" key="8">
    <source>
        <dbReference type="EMBL" id="KAF8778196.1"/>
    </source>
</evidence>
<feature type="transmembrane region" description="Helical" evidence="6">
    <location>
        <begin position="142"/>
        <end position="167"/>
    </location>
</feature>
<keyword evidence="9" id="KW-1185">Reference proteome</keyword>
<dbReference type="AlphaFoldDB" id="A0A8T0EUZ0"/>
<evidence type="ECO:0000256" key="6">
    <source>
        <dbReference type="SAM" id="Phobius"/>
    </source>
</evidence>
<reference evidence="8" key="2">
    <citation type="submission" date="2020-06" db="EMBL/GenBank/DDBJ databases">
        <authorList>
            <person name="Sheffer M."/>
        </authorList>
    </citation>
    <scope>NUCLEOTIDE SEQUENCE</scope>
</reference>
<dbReference type="PANTHER" id="PTHR13659">
    <property type="entry name" value="AUTOSOMAL HIGHLY CONSERVED PROTEIN"/>
    <property type="match status" value="1"/>
</dbReference>
<reference evidence="8" key="1">
    <citation type="journal article" date="2020" name="bioRxiv">
        <title>Chromosome-level reference genome of the European wasp spider Argiope bruennichi: a resource for studies on range expansion and evolutionary adaptation.</title>
        <authorList>
            <person name="Sheffer M.M."/>
            <person name="Hoppe A."/>
            <person name="Krehenwinkel H."/>
            <person name="Uhl G."/>
            <person name="Kuss A.W."/>
            <person name="Jensen L."/>
            <person name="Jensen C."/>
            <person name="Gillespie R.G."/>
            <person name="Hoff K.J."/>
            <person name="Prost S."/>
        </authorList>
    </citation>
    <scope>NUCLEOTIDE SEQUENCE</scope>
</reference>
<keyword evidence="4 6" id="KW-0472">Membrane</keyword>
<organism evidence="8 9">
    <name type="scientific">Argiope bruennichi</name>
    <name type="common">Wasp spider</name>
    <name type="synonym">Aranea bruennichi</name>
    <dbReference type="NCBI Taxonomy" id="94029"/>
    <lineage>
        <taxon>Eukaryota</taxon>
        <taxon>Metazoa</taxon>
        <taxon>Ecdysozoa</taxon>
        <taxon>Arthropoda</taxon>
        <taxon>Chelicerata</taxon>
        <taxon>Arachnida</taxon>
        <taxon>Araneae</taxon>
        <taxon>Araneomorphae</taxon>
        <taxon>Entelegynae</taxon>
        <taxon>Araneoidea</taxon>
        <taxon>Araneidae</taxon>
        <taxon>Argiope</taxon>
    </lineage>
</organism>
<evidence type="ECO:0000313" key="9">
    <source>
        <dbReference type="Proteomes" id="UP000807504"/>
    </source>
</evidence>
<feature type="domain" description="RDD" evidence="7">
    <location>
        <begin position="129"/>
        <end position="292"/>
    </location>
</feature>
<protein>
    <submittedName>
        <fullName evidence="8">Protein FAM8A1 like protein</fullName>
    </submittedName>
</protein>
<dbReference type="InterPro" id="IPR039871">
    <property type="entry name" value="FAM8A1"/>
</dbReference>
<dbReference type="GO" id="GO:0016020">
    <property type="term" value="C:membrane"/>
    <property type="evidence" value="ECO:0007669"/>
    <property type="project" value="UniProtKB-SubCell"/>
</dbReference>
<evidence type="ECO:0000256" key="1">
    <source>
        <dbReference type="ARBA" id="ARBA00004141"/>
    </source>
</evidence>
<dbReference type="Proteomes" id="UP000807504">
    <property type="component" value="Unassembled WGS sequence"/>
</dbReference>
<evidence type="ECO:0000256" key="5">
    <source>
        <dbReference type="SAM" id="MobiDB-lite"/>
    </source>
</evidence>
<gene>
    <name evidence="8" type="ORF">HNY73_014940</name>
</gene>
<dbReference type="OMA" id="QEQAGCE"/>
<keyword evidence="2 6" id="KW-0812">Transmembrane</keyword>
<dbReference type="Pfam" id="PF06271">
    <property type="entry name" value="RDD"/>
    <property type="match status" value="1"/>
</dbReference>
<sequence length="309" mass="35451">MANSDASQLRRRNRGANQEAVSVNPNDWNANIPTYPYRSGAEYAAAVNQWLWQCYNLQYLTASIPYLMSQSACRINNPDGTTDFNRNFPNAFFPNQNISAPEPARPRVTFQNVPESESQQSAGVVYILPSVFKRFVAEVIDFILLLIIKVMLTYIAVDFFDLVFFSFSSNLDKYDFDLIRNDQLDYQIAMEVTSEIVTLEIVHRSIVCVFEALFTQRKNAATPGKTIMRLRVVTCEAVDELDPKTVRVYPAGDLGFGWALVRSFIKNFSYAFIFPTCCTMYFFQHNRTAYDHICGSIVVEVPRPRRLRR</sequence>
<dbReference type="EMBL" id="JABXBU010002072">
    <property type="protein sequence ID" value="KAF8778196.1"/>
    <property type="molecule type" value="Genomic_DNA"/>
</dbReference>
<comment type="subcellular location">
    <subcellularLocation>
        <location evidence="1">Membrane</location>
        <topology evidence="1">Multi-pass membrane protein</topology>
    </subcellularLocation>
</comment>
<evidence type="ECO:0000256" key="3">
    <source>
        <dbReference type="ARBA" id="ARBA00022989"/>
    </source>
</evidence>
<comment type="caution">
    <text evidence="8">The sequence shown here is derived from an EMBL/GenBank/DDBJ whole genome shotgun (WGS) entry which is preliminary data.</text>
</comment>
<evidence type="ECO:0000259" key="7">
    <source>
        <dbReference type="Pfam" id="PF06271"/>
    </source>
</evidence>
<dbReference type="PANTHER" id="PTHR13659:SF5">
    <property type="entry name" value="PROTEIN FAM8A1"/>
    <property type="match status" value="1"/>
</dbReference>
<dbReference type="InterPro" id="IPR010432">
    <property type="entry name" value="RDD"/>
</dbReference>
<accession>A0A8T0EUZ0</accession>
<name>A0A8T0EUZ0_ARGBR</name>